<evidence type="ECO:0000256" key="8">
    <source>
        <dbReference type="SAM" id="SignalP"/>
    </source>
</evidence>
<keyword evidence="8" id="KW-0732">Signal</keyword>
<dbReference type="AlphaFoldDB" id="A0A7T5EJF6"/>
<dbReference type="Pfam" id="PF03170">
    <property type="entry name" value="BcsB"/>
    <property type="match status" value="1"/>
</dbReference>
<dbReference type="EMBL" id="CP066308">
    <property type="protein sequence ID" value="QQE73729.1"/>
    <property type="molecule type" value="Genomic_DNA"/>
</dbReference>
<dbReference type="RefSeq" id="WP_198827331.1">
    <property type="nucleotide sequence ID" value="NZ_CP066308.1"/>
</dbReference>
<dbReference type="EMBL" id="CP073708">
    <property type="protein sequence ID" value="QUO40812.1"/>
    <property type="molecule type" value="Genomic_DNA"/>
</dbReference>
<evidence type="ECO:0000256" key="7">
    <source>
        <dbReference type="SAM" id="Phobius"/>
    </source>
</evidence>
<organism evidence="9 11">
    <name type="scientific">Brevibacillus composti</name>
    <dbReference type="NCBI Taxonomy" id="2796470"/>
    <lineage>
        <taxon>Bacteria</taxon>
        <taxon>Bacillati</taxon>
        <taxon>Bacillota</taxon>
        <taxon>Bacilli</taxon>
        <taxon>Bacillales</taxon>
        <taxon>Paenibacillaceae</taxon>
        <taxon>Brevibacillus</taxon>
    </lineage>
</organism>
<dbReference type="Proteomes" id="UP000595847">
    <property type="component" value="Chromosome"/>
</dbReference>
<reference evidence="9 11" key="1">
    <citation type="submission" date="2020-12" db="EMBL/GenBank/DDBJ databases">
        <title>strain FJAT-54423T represents a novel species of the genus Brevibacillus.</title>
        <authorList>
            <person name="Tang R."/>
        </authorList>
    </citation>
    <scope>NUCLEOTIDE SEQUENCE [LARGE SCALE GENOMIC DNA]</scope>
    <source>
        <strain evidence="9 11">FJAT-54423</strain>
    </source>
</reference>
<sequence>MKRTWKRAVLSMGTAALMMGQYAPGLLAQTETVLRGSLPVSFQPVKENEPVRFSPNVAGTSPGYVYRFLPETVTLTGVDAAQDFYYKVPKAELGSNHYLELTIAHSDLLIPSQSTLTVSVDDKPLKSIFLTAETSKQTKLTIPLGRDETTEGFHKITISKHGLISDDLCNDQYNPANWVKVGASSLVFIDTKSSVQTKDLLNDFPYPFVEPGTDVEVYSVIVVPDSPSNDIITSALLLATSLSSYTATKRPLPIMTETEWEKAEGSSRQHALAVGKRSDWKGALRGAATTRPVDTNDKELAIAYASLAGKAEDRTKMMMLVTAEDDAVIRKNIDILTNPSLNRQLAGNRLAVNDGPAVEEQVKREKELTLSSFGYDHILLDEIERESSQLMLQVPSHWKLTGHSTLDLKVKVSPLLLSDLDAKESTKGKGAKGPQSQPALTVTVGGIPTTYPLDQLKAEDHHGDHYTIRVPLSAKQIKESGRGLDVKISAHIEPTSGACVRERNNGRWIFIDKESSLNVAHEYRSESSFRYWPAPFMAHDDFTDAAFLLPEKAGSEHLTQLSSLVNNIAMETRGRNDFRVFREPLGEQEKQQLNQYNVILIGSLDQFPSLASAQDKLLVQMQGGKLQSAVPNVINEMTEQIAWIQPSVWNAGKHMAIFTPVSHGDQGPPKLDVAKFLDFLKADHVNSHMLVMSKSGEVFSIPGESESDVPASEADEQAAPAIPLWVIFVMIGVFTVALLFFLELRRKEKRRNSAGKE</sequence>
<evidence type="ECO:0000256" key="5">
    <source>
        <dbReference type="ARBA" id="ARBA00023136"/>
    </source>
</evidence>
<feature type="signal peptide" evidence="8">
    <location>
        <begin position="1"/>
        <end position="28"/>
    </location>
</feature>
<dbReference type="PANTHER" id="PTHR39083">
    <property type="entry name" value="CYCLIC DI-GMP-BINDING PROTEIN"/>
    <property type="match status" value="1"/>
</dbReference>
<keyword evidence="5 7" id="KW-0472">Membrane</keyword>
<evidence type="ECO:0000313" key="11">
    <source>
        <dbReference type="Proteomes" id="UP000595847"/>
    </source>
</evidence>
<gene>
    <name evidence="9" type="ORF">JD108_17855</name>
    <name evidence="10" type="ORF">KDJ56_17795</name>
</gene>
<keyword evidence="2" id="KW-1003">Cell membrane</keyword>
<comment type="subcellular location">
    <subcellularLocation>
        <location evidence="1">Cell membrane</location>
        <topology evidence="1">Single-pass membrane protein</topology>
    </subcellularLocation>
</comment>
<evidence type="ECO:0000256" key="3">
    <source>
        <dbReference type="ARBA" id="ARBA00022692"/>
    </source>
</evidence>
<evidence type="ECO:0000256" key="6">
    <source>
        <dbReference type="SAM" id="MobiDB-lite"/>
    </source>
</evidence>
<keyword evidence="4 7" id="KW-1133">Transmembrane helix</keyword>
<keyword evidence="3 7" id="KW-0812">Transmembrane</keyword>
<evidence type="ECO:0000256" key="1">
    <source>
        <dbReference type="ARBA" id="ARBA00004162"/>
    </source>
</evidence>
<keyword evidence="12" id="KW-1185">Reference proteome</keyword>
<evidence type="ECO:0000313" key="10">
    <source>
        <dbReference type="EMBL" id="QUO40812.1"/>
    </source>
</evidence>
<dbReference type="GO" id="GO:0006011">
    <property type="term" value="P:UDP-alpha-D-glucose metabolic process"/>
    <property type="evidence" value="ECO:0007669"/>
    <property type="project" value="InterPro"/>
</dbReference>
<dbReference type="PANTHER" id="PTHR39083:SF1">
    <property type="entry name" value="CYCLIC DI-GMP-BINDING PROTEIN"/>
    <property type="match status" value="1"/>
</dbReference>
<feature type="region of interest" description="Disordered" evidence="6">
    <location>
        <begin position="424"/>
        <end position="444"/>
    </location>
</feature>
<reference evidence="10" key="2">
    <citation type="submission" date="2021-04" db="EMBL/GenBank/DDBJ databases">
        <title>Brevibacillus composti FJAT-54423, complete genome.</title>
        <authorList>
            <person name="Tang R."/>
        </authorList>
    </citation>
    <scope>NUCLEOTIDE SEQUENCE</scope>
    <source>
        <strain evidence="10">FJAT-54424</strain>
    </source>
</reference>
<evidence type="ECO:0000313" key="9">
    <source>
        <dbReference type="EMBL" id="QQE73729.1"/>
    </source>
</evidence>
<accession>A0A7T5EJF6</accession>
<feature type="chain" id="PRO_5039216013" evidence="8">
    <location>
        <begin position="29"/>
        <end position="757"/>
    </location>
</feature>
<dbReference type="GO" id="GO:0005886">
    <property type="term" value="C:plasma membrane"/>
    <property type="evidence" value="ECO:0007669"/>
    <property type="project" value="UniProtKB-SubCell"/>
</dbReference>
<dbReference type="Gene3D" id="2.60.120.260">
    <property type="entry name" value="Galactose-binding domain-like"/>
    <property type="match status" value="2"/>
</dbReference>
<evidence type="ECO:0000256" key="2">
    <source>
        <dbReference type="ARBA" id="ARBA00022475"/>
    </source>
</evidence>
<dbReference type="KEGG" id="bcop:JD108_17855"/>
<evidence type="ECO:0000313" key="12">
    <source>
        <dbReference type="Proteomes" id="UP000677234"/>
    </source>
</evidence>
<dbReference type="InterPro" id="IPR018513">
    <property type="entry name" value="Cell_synthase_bac"/>
</dbReference>
<evidence type="ECO:0000256" key="4">
    <source>
        <dbReference type="ARBA" id="ARBA00022989"/>
    </source>
</evidence>
<dbReference type="Proteomes" id="UP000677234">
    <property type="component" value="Chromosome"/>
</dbReference>
<feature type="transmembrane region" description="Helical" evidence="7">
    <location>
        <begin position="722"/>
        <end position="742"/>
    </location>
</feature>
<name>A0A7T5EJF6_9BACL</name>
<protein>
    <submittedName>
        <fullName evidence="9">Cellulose biosynthesis cyclic di-GMP-binding regulatory protein BcsB</fullName>
    </submittedName>
</protein>
<proteinExistence type="predicted"/>